<gene>
    <name evidence="1" type="ORF">SCF082_LOCUS17689</name>
</gene>
<evidence type="ECO:0000313" key="1">
    <source>
        <dbReference type="EMBL" id="CAK9026841.1"/>
    </source>
</evidence>
<evidence type="ECO:0000313" key="2">
    <source>
        <dbReference type="Proteomes" id="UP001642464"/>
    </source>
</evidence>
<sequence length="106" mass="11415">MALVAETALLGGQHPLHDEISALAIAVASPETPEKIGLARKALAERSNEHALLDAAGIIGFFATITILVDFTGHSSQEFVKMFQRMAKIIATGRRIRCMIGKCLGW</sequence>
<protein>
    <recommendedName>
        <fullName evidence="3">H(+)-exporting diphosphatase</fullName>
    </recommendedName>
</protein>
<accession>A0ABP0KJL0</accession>
<reference evidence="1 2" key="1">
    <citation type="submission" date="2024-02" db="EMBL/GenBank/DDBJ databases">
        <authorList>
            <person name="Chen Y."/>
            <person name="Shah S."/>
            <person name="Dougan E. K."/>
            <person name="Thang M."/>
            <person name="Chan C."/>
        </authorList>
    </citation>
    <scope>NUCLEOTIDE SEQUENCE [LARGE SCALE GENOMIC DNA]</scope>
</reference>
<name>A0ABP0KJL0_9DINO</name>
<proteinExistence type="predicted"/>
<organism evidence="1 2">
    <name type="scientific">Durusdinium trenchii</name>
    <dbReference type="NCBI Taxonomy" id="1381693"/>
    <lineage>
        <taxon>Eukaryota</taxon>
        <taxon>Sar</taxon>
        <taxon>Alveolata</taxon>
        <taxon>Dinophyceae</taxon>
        <taxon>Suessiales</taxon>
        <taxon>Symbiodiniaceae</taxon>
        <taxon>Durusdinium</taxon>
    </lineage>
</organism>
<dbReference type="Proteomes" id="UP001642464">
    <property type="component" value="Unassembled WGS sequence"/>
</dbReference>
<dbReference type="EMBL" id="CAXAMM010011714">
    <property type="protein sequence ID" value="CAK9026841.1"/>
    <property type="molecule type" value="Genomic_DNA"/>
</dbReference>
<comment type="caution">
    <text evidence="1">The sequence shown here is derived from an EMBL/GenBank/DDBJ whole genome shotgun (WGS) entry which is preliminary data.</text>
</comment>
<keyword evidence="2" id="KW-1185">Reference proteome</keyword>
<evidence type="ECO:0008006" key="3">
    <source>
        <dbReference type="Google" id="ProtNLM"/>
    </source>
</evidence>